<evidence type="ECO:0000313" key="2">
    <source>
        <dbReference type="Proteomes" id="UP000288805"/>
    </source>
</evidence>
<organism evidence="1 2">
    <name type="scientific">Vitis vinifera</name>
    <name type="common">Grape</name>
    <dbReference type="NCBI Taxonomy" id="29760"/>
    <lineage>
        <taxon>Eukaryota</taxon>
        <taxon>Viridiplantae</taxon>
        <taxon>Streptophyta</taxon>
        <taxon>Embryophyta</taxon>
        <taxon>Tracheophyta</taxon>
        <taxon>Spermatophyta</taxon>
        <taxon>Magnoliopsida</taxon>
        <taxon>eudicotyledons</taxon>
        <taxon>Gunneridae</taxon>
        <taxon>Pentapetalae</taxon>
        <taxon>rosids</taxon>
        <taxon>Vitales</taxon>
        <taxon>Vitaceae</taxon>
        <taxon>Viteae</taxon>
        <taxon>Vitis</taxon>
    </lineage>
</organism>
<dbReference type="InterPro" id="IPR032675">
    <property type="entry name" value="LRR_dom_sf"/>
</dbReference>
<dbReference type="EMBL" id="QGNW01002112">
    <property type="protein sequence ID" value="RVW25251.1"/>
    <property type="molecule type" value="Genomic_DNA"/>
</dbReference>
<accession>A0A438CPW2</accession>
<reference evidence="1 2" key="1">
    <citation type="journal article" date="2018" name="PLoS Genet.">
        <title>Population sequencing reveals clonal diversity and ancestral inbreeding in the grapevine cultivar Chardonnay.</title>
        <authorList>
            <person name="Roach M.J."/>
            <person name="Johnson D.L."/>
            <person name="Bohlmann J."/>
            <person name="van Vuuren H.J."/>
            <person name="Jones S.J."/>
            <person name="Pretorius I.S."/>
            <person name="Schmidt S.A."/>
            <person name="Borneman A.R."/>
        </authorList>
    </citation>
    <scope>NUCLEOTIDE SEQUENCE [LARGE SCALE GENOMIC DNA]</scope>
    <source>
        <strain evidence="2">cv. Chardonnay</strain>
        <tissue evidence="1">Leaf</tissue>
    </source>
</reference>
<name>A0A438CPW2_VITVI</name>
<evidence type="ECO:0000313" key="1">
    <source>
        <dbReference type="EMBL" id="RVW25251.1"/>
    </source>
</evidence>
<protein>
    <recommendedName>
        <fullName evidence="3">Disease resistance protein</fullName>
    </recommendedName>
</protein>
<proteinExistence type="predicted"/>
<sequence>MPYKPQGAPHRRLWRSGVFSKRGLSTPTSGTFVFGDVESQVPSTANENLTSVHTLGIRGCPGVESFPEGDLPPNLTSLYVGWCQNLKTPISEWGLLTLTSLSELTICSMLPNMVSFSDEECLLPPSLTYLYISDLKSLTSWLSKT</sequence>
<dbReference type="Gene3D" id="3.80.10.10">
    <property type="entry name" value="Ribonuclease Inhibitor"/>
    <property type="match status" value="1"/>
</dbReference>
<dbReference type="SUPFAM" id="SSF52058">
    <property type="entry name" value="L domain-like"/>
    <property type="match status" value="1"/>
</dbReference>
<evidence type="ECO:0008006" key="3">
    <source>
        <dbReference type="Google" id="ProtNLM"/>
    </source>
</evidence>
<comment type="caution">
    <text evidence="1">The sequence shown here is derived from an EMBL/GenBank/DDBJ whole genome shotgun (WGS) entry which is preliminary data.</text>
</comment>
<gene>
    <name evidence="1" type="ORF">CK203_108196</name>
</gene>
<dbReference type="AlphaFoldDB" id="A0A438CPW2"/>
<dbReference type="Proteomes" id="UP000288805">
    <property type="component" value="Unassembled WGS sequence"/>
</dbReference>